<dbReference type="InterPro" id="IPR039672">
    <property type="entry name" value="MFS_2"/>
</dbReference>
<accession>A0A452HU17</accession>
<dbReference type="GO" id="GO:0046624">
    <property type="term" value="F:sphingolipid transporter activity"/>
    <property type="evidence" value="ECO:0007669"/>
    <property type="project" value="TreeGrafter"/>
</dbReference>
<name>A0A452HU17_9SAUR</name>
<dbReference type="STRING" id="38772.ENSGAGP00000018595"/>
<reference evidence="5" key="2">
    <citation type="submission" date="2025-08" db="UniProtKB">
        <authorList>
            <consortium name="Ensembl"/>
        </authorList>
    </citation>
    <scope>IDENTIFICATION</scope>
</reference>
<comment type="subcellular location">
    <subcellularLocation>
        <location evidence="1">Membrane</location>
        <topology evidence="1">Multi-pass membrane protein</topology>
    </subcellularLocation>
</comment>
<reference evidence="5" key="3">
    <citation type="submission" date="2025-09" db="UniProtKB">
        <authorList>
            <consortium name="Ensembl"/>
        </authorList>
    </citation>
    <scope>IDENTIFICATION</scope>
</reference>
<organism evidence="5 6">
    <name type="scientific">Gopherus agassizii</name>
    <name type="common">Agassiz's desert tortoise</name>
    <dbReference type="NCBI Taxonomy" id="38772"/>
    <lineage>
        <taxon>Eukaryota</taxon>
        <taxon>Metazoa</taxon>
        <taxon>Chordata</taxon>
        <taxon>Craniata</taxon>
        <taxon>Vertebrata</taxon>
        <taxon>Euteleostomi</taxon>
        <taxon>Archelosauria</taxon>
        <taxon>Testudinata</taxon>
        <taxon>Testudines</taxon>
        <taxon>Cryptodira</taxon>
        <taxon>Durocryptodira</taxon>
        <taxon>Testudinoidea</taxon>
        <taxon>Testudinidae</taxon>
        <taxon>Gopherus</taxon>
    </lineage>
</organism>
<evidence type="ECO:0000256" key="1">
    <source>
        <dbReference type="ARBA" id="ARBA00004141"/>
    </source>
</evidence>
<evidence type="ECO:0008006" key="7">
    <source>
        <dbReference type="Google" id="ProtNLM"/>
    </source>
</evidence>
<dbReference type="Gene3D" id="1.20.1250.20">
    <property type="entry name" value="MFS general substrate transporter like domains"/>
    <property type="match status" value="1"/>
</dbReference>
<sequence>MFTLNVLHFLLSVLVLFQLRQEDRLSVCSKLCYAIGGAPNQVATSATAFFLQIYLLDIAHITPFHASLVLFIGKAWGAVTDPVAGFFISKSKWTKIGRLMPWMLGCTPFTIVSYFFMWYLPPFVAGRVVWYLTFYCLFQALTTLFQVPYSALTMFLSPDQKERDSATAYRMTVEVLGTLMGAALHGQIVASAHASDRCAVNLTINAADSSSSLSNASNLAEPLGLQSHGREVYMIAAGVIGGVYLFGIVILFAGVKERDGKLNSNTSGFQSDSFPLSFGKYDIILCIPPLVDPYALNSDKAIPFFKGLRLTMKHGPYLKLTASFLLISTAVQVTPVFASPCIGLVLPTA</sequence>
<evidence type="ECO:0000256" key="4">
    <source>
        <dbReference type="SAM" id="SignalP"/>
    </source>
</evidence>
<dbReference type="SUPFAM" id="SSF103473">
    <property type="entry name" value="MFS general substrate transporter"/>
    <property type="match status" value="1"/>
</dbReference>
<evidence type="ECO:0000313" key="6">
    <source>
        <dbReference type="Proteomes" id="UP000291020"/>
    </source>
</evidence>
<feature type="transmembrane region" description="Helical" evidence="3">
    <location>
        <begin position="128"/>
        <end position="149"/>
    </location>
</feature>
<evidence type="ECO:0000313" key="5">
    <source>
        <dbReference type="Ensembl" id="ENSGAGP00000018595.1"/>
    </source>
</evidence>
<feature type="signal peptide" evidence="4">
    <location>
        <begin position="1"/>
        <end position="22"/>
    </location>
</feature>
<dbReference type="PANTHER" id="PTHR11328:SF30">
    <property type="entry name" value="SPHINGOSINE-1-PHOSPHATE TRANSPORTER MFSD2B"/>
    <property type="match status" value="1"/>
</dbReference>
<dbReference type="Pfam" id="PF13347">
    <property type="entry name" value="MFS_2"/>
    <property type="match status" value="1"/>
</dbReference>
<dbReference type="Proteomes" id="UP000291020">
    <property type="component" value="Unassembled WGS sequence"/>
</dbReference>
<dbReference type="AlphaFoldDB" id="A0A452HU17"/>
<dbReference type="Ensembl" id="ENSGAGT00000021200.1">
    <property type="protein sequence ID" value="ENSGAGP00000018595.1"/>
    <property type="gene ID" value="ENSGAGG00000013757.1"/>
</dbReference>
<evidence type="ECO:0000256" key="3">
    <source>
        <dbReference type="SAM" id="Phobius"/>
    </source>
</evidence>
<dbReference type="GO" id="GO:0008643">
    <property type="term" value="P:carbohydrate transport"/>
    <property type="evidence" value="ECO:0007669"/>
    <property type="project" value="InterPro"/>
</dbReference>
<keyword evidence="3" id="KW-0812">Transmembrane</keyword>
<dbReference type="InterPro" id="IPR036259">
    <property type="entry name" value="MFS_trans_sf"/>
</dbReference>
<feature type="transmembrane region" description="Helical" evidence="3">
    <location>
        <begin position="322"/>
        <end position="346"/>
    </location>
</feature>
<keyword evidence="3" id="KW-1133">Transmembrane helix</keyword>
<feature type="chain" id="PRO_5019399360" description="Major facilitator superfamily domain containing 2B" evidence="4">
    <location>
        <begin position="23"/>
        <end position="349"/>
    </location>
</feature>
<dbReference type="GO" id="GO:0015293">
    <property type="term" value="F:symporter activity"/>
    <property type="evidence" value="ECO:0007669"/>
    <property type="project" value="InterPro"/>
</dbReference>
<dbReference type="FunFam" id="1.20.1250.20:FF:000260">
    <property type="entry name" value="Major facilitator superfamily domain containing 2B"/>
    <property type="match status" value="1"/>
</dbReference>
<keyword evidence="4" id="KW-0732">Signal</keyword>
<evidence type="ECO:0000256" key="2">
    <source>
        <dbReference type="ARBA" id="ARBA00008335"/>
    </source>
</evidence>
<protein>
    <recommendedName>
        <fullName evidence="7">Major facilitator superfamily domain containing 2B</fullName>
    </recommendedName>
</protein>
<feature type="transmembrane region" description="Helical" evidence="3">
    <location>
        <begin position="232"/>
        <end position="255"/>
    </location>
</feature>
<dbReference type="GO" id="GO:0005886">
    <property type="term" value="C:plasma membrane"/>
    <property type="evidence" value="ECO:0007669"/>
    <property type="project" value="TreeGrafter"/>
</dbReference>
<keyword evidence="3" id="KW-0472">Membrane</keyword>
<dbReference type="PANTHER" id="PTHR11328">
    <property type="entry name" value="MAJOR FACILITATOR SUPERFAMILY DOMAIN-CONTAINING PROTEIN"/>
    <property type="match status" value="1"/>
</dbReference>
<proteinExistence type="inferred from homology"/>
<keyword evidence="6" id="KW-1185">Reference proteome</keyword>
<reference evidence="6" key="1">
    <citation type="journal article" date="2017" name="PLoS ONE">
        <title>The Agassiz's desert tortoise genome provides a resource for the conservation of a threatened species.</title>
        <authorList>
            <person name="Tollis M."/>
            <person name="DeNardo D.F."/>
            <person name="Cornelius J.A."/>
            <person name="Dolby G.A."/>
            <person name="Edwards T."/>
            <person name="Henen B.T."/>
            <person name="Karl A.E."/>
            <person name="Murphy R.W."/>
            <person name="Kusumi K."/>
        </authorList>
    </citation>
    <scope>NUCLEOTIDE SEQUENCE [LARGE SCALE GENOMIC DNA]</scope>
</reference>
<comment type="similarity">
    <text evidence="2">Belongs to the major facilitator superfamily.</text>
</comment>
<feature type="transmembrane region" description="Helical" evidence="3">
    <location>
        <begin position="100"/>
        <end position="121"/>
    </location>
</feature>